<organism evidence="1">
    <name type="scientific">Ackermannviridae sp</name>
    <dbReference type="NCBI Taxonomy" id="2831612"/>
    <lineage>
        <taxon>Viruses</taxon>
        <taxon>Duplodnaviria</taxon>
        <taxon>Heunggongvirae</taxon>
        <taxon>Uroviricota</taxon>
        <taxon>Caudoviricetes</taxon>
        <taxon>Pantevenvirales</taxon>
        <taxon>Ackermannviridae</taxon>
    </lineage>
</organism>
<evidence type="ECO:0000313" key="1">
    <source>
        <dbReference type="EMBL" id="DAG97974.1"/>
    </source>
</evidence>
<accession>A0A8S5VTZ3</accession>
<protein>
    <submittedName>
        <fullName evidence="1">Uncharacterized protein</fullName>
    </submittedName>
</protein>
<proteinExistence type="predicted"/>
<name>A0A8S5VTZ3_9CAUD</name>
<dbReference type="EMBL" id="BK035393">
    <property type="protein sequence ID" value="DAG97974.1"/>
    <property type="molecule type" value="Genomic_DNA"/>
</dbReference>
<sequence>MMNDSYQMITNRQSGNPEVDGKLIHLVDPLHEKYTVAYDIKGQGDDMTYSVQEYDHRPTTKEIVDLLSSVFNEECDEEILTGSSYTTLEDEPVTKPLYLSQENQFNWSTGFLLTNALGGANLPEFIKIGDDDDFYIYKIETLDQYKHFVLHVLTHIKTCLNKCWQKKANIDLSKYTLDDEEWEDGDGED</sequence>
<reference evidence="1" key="1">
    <citation type="journal article" date="2021" name="Proc. Natl. Acad. Sci. U.S.A.">
        <title>A Catalog of Tens of Thousands of Viruses from Human Metagenomes Reveals Hidden Associations with Chronic Diseases.</title>
        <authorList>
            <person name="Tisza M.J."/>
            <person name="Buck C.B."/>
        </authorList>
    </citation>
    <scope>NUCLEOTIDE SEQUENCE</scope>
    <source>
        <strain evidence="1">CtASH1</strain>
    </source>
</reference>